<evidence type="ECO:0000256" key="2">
    <source>
        <dbReference type="PIRSR" id="PIRSR006487-1"/>
    </source>
</evidence>
<feature type="binding site" evidence="2">
    <location>
        <position position="208"/>
    </location>
    <ligand>
        <name>substrate</name>
    </ligand>
</feature>
<protein>
    <recommendedName>
        <fullName evidence="3">GCVT N-terminal domain-containing protein</fullName>
    </recommendedName>
</protein>
<name>A0A543HYE2_9MICO</name>
<dbReference type="PANTHER" id="PTHR22602:SF0">
    <property type="entry name" value="TRANSFERASE CAF17, MITOCHONDRIAL-RELATED"/>
    <property type="match status" value="1"/>
</dbReference>
<dbReference type="InterPro" id="IPR027266">
    <property type="entry name" value="TrmE/GcvT-like"/>
</dbReference>
<dbReference type="GO" id="GO:0016226">
    <property type="term" value="P:iron-sulfur cluster assembly"/>
    <property type="evidence" value="ECO:0007669"/>
    <property type="project" value="TreeGrafter"/>
</dbReference>
<dbReference type="EMBL" id="VFPN01000002">
    <property type="protein sequence ID" value="TQM63362.1"/>
    <property type="molecule type" value="Genomic_DNA"/>
</dbReference>
<dbReference type="OrthoDB" id="9796287at2"/>
<dbReference type="InterPro" id="IPR006222">
    <property type="entry name" value="GCVT_N"/>
</dbReference>
<dbReference type="Gene3D" id="3.30.1360.120">
    <property type="entry name" value="Probable tRNA modification gtpase trme, domain 1"/>
    <property type="match status" value="1"/>
</dbReference>
<reference evidence="4 5" key="1">
    <citation type="submission" date="2019-06" db="EMBL/GenBank/DDBJ databases">
        <title>Sequencing the genomes of 1000 actinobacteria strains.</title>
        <authorList>
            <person name="Klenk H.-P."/>
        </authorList>
    </citation>
    <scope>NUCLEOTIDE SEQUENCE [LARGE SCALE GENOMIC DNA]</scope>
    <source>
        <strain evidence="4 5">DSM 18031</strain>
    </source>
</reference>
<dbReference type="PIRSF" id="PIRSF006487">
    <property type="entry name" value="GcvT"/>
    <property type="match status" value="1"/>
</dbReference>
<proteinExistence type="predicted"/>
<accession>A0A543HYE2</accession>
<sequence length="396" mass="42366">MPSPFVTLAGAVVDPEVPGIPAHYGAPHREQHELADGRSVVDLGNRGVITITGVDRLTWLDSLTSQRLSTLTPGGSAETLLLSPNGRIEHDIRVFDDGETTWLLVEGEQTGPLVDFLDRMRFMLRVEVTDRSAEWATVGALMGAAADRSDAPGAEAVQILTRYAASPAGHPLVWHDAWAQPPVTGWQYAAAVSGHGDPHPSSSWRYVEVLVPRGEVSALVTALPAAGVTPAGWLALEALRVEAWRPRQATEVDDRAIPHEFDWMRTAVHLAKGCYRGQETVAKVHNLGHPPRRLVMLHLDGSESVLPRHGDPVYAGSGNDRVQVGIITTPARHGELGGIALALLKRSAPVDADLVVVVGGGEAEVAAAQNVIVPPDAGSVAHVPRLPRLGERRAER</sequence>
<organism evidence="4 5">
    <name type="scientific">Klugiella xanthotipulae</name>
    <dbReference type="NCBI Taxonomy" id="244735"/>
    <lineage>
        <taxon>Bacteria</taxon>
        <taxon>Bacillati</taxon>
        <taxon>Actinomycetota</taxon>
        <taxon>Actinomycetes</taxon>
        <taxon>Micrococcales</taxon>
        <taxon>Microbacteriaceae</taxon>
        <taxon>Klugiella</taxon>
    </lineage>
</organism>
<dbReference type="AlphaFoldDB" id="A0A543HYE2"/>
<feature type="domain" description="GCVT N-terminal" evidence="3">
    <location>
        <begin position="28"/>
        <end position="146"/>
    </location>
</feature>
<evidence type="ECO:0000313" key="4">
    <source>
        <dbReference type="EMBL" id="TQM63362.1"/>
    </source>
</evidence>
<evidence type="ECO:0000259" key="3">
    <source>
        <dbReference type="Pfam" id="PF01571"/>
    </source>
</evidence>
<dbReference type="PANTHER" id="PTHR22602">
    <property type="entry name" value="TRANSFERASE CAF17, MITOCHONDRIAL-RELATED"/>
    <property type="match status" value="1"/>
</dbReference>
<dbReference type="InterPro" id="IPR017703">
    <property type="entry name" value="YgfZ/GCV_T_CS"/>
</dbReference>
<dbReference type="Proteomes" id="UP000318331">
    <property type="component" value="Unassembled WGS sequence"/>
</dbReference>
<dbReference type="Pfam" id="PF01571">
    <property type="entry name" value="GCV_T"/>
    <property type="match status" value="1"/>
</dbReference>
<gene>
    <name evidence="4" type="ORF">FB466_1623</name>
</gene>
<dbReference type="NCBIfam" id="TIGR03317">
    <property type="entry name" value="ygfZ_signature"/>
    <property type="match status" value="1"/>
</dbReference>
<evidence type="ECO:0000313" key="5">
    <source>
        <dbReference type="Proteomes" id="UP000318331"/>
    </source>
</evidence>
<keyword evidence="5" id="KW-1185">Reference proteome</keyword>
<evidence type="ECO:0000256" key="1">
    <source>
        <dbReference type="ARBA" id="ARBA00022946"/>
    </source>
</evidence>
<comment type="caution">
    <text evidence="4">The sequence shown here is derived from an EMBL/GenBank/DDBJ whole genome shotgun (WGS) entry which is preliminary data.</text>
</comment>
<dbReference type="InterPro" id="IPR045179">
    <property type="entry name" value="YgfZ/GcvT"/>
</dbReference>
<dbReference type="SUPFAM" id="SSF103025">
    <property type="entry name" value="Folate-binding domain"/>
    <property type="match status" value="1"/>
</dbReference>
<keyword evidence="1" id="KW-0809">Transit peptide</keyword>